<feature type="region of interest" description="Disordered" evidence="1">
    <location>
        <begin position="64"/>
        <end position="196"/>
    </location>
</feature>
<feature type="compositionally biased region" description="Acidic residues" evidence="1">
    <location>
        <begin position="135"/>
        <end position="144"/>
    </location>
</feature>
<dbReference type="AlphaFoldDB" id="A0A8H3GDH5"/>
<evidence type="ECO:0000313" key="2">
    <source>
        <dbReference type="EMBL" id="CAE6444853.1"/>
    </source>
</evidence>
<name>A0A8H3GDH5_9AGAM</name>
<gene>
    <name evidence="2" type="ORF">RDB_LOCUS34336</name>
</gene>
<reference evidence="2" key="1">
    <citation type="submission" date="2021-01" db="EMBL/GenBank/DDBJ databases">
        <authorList>
            <person name="Kaushik A."/>
        </authorList>
    </citation>
    <scope>NUCLEOTIDE SEQUENCE</scope>
    <source>
        <strain evidence="2">Type strain: AG8-Rh-89/</strain>
    </source>
</reference>
<dbReference type="Proteomes" id="UP000663850">
    <property type="component" value="Unassembled WGS sequence"/>
</dbReference>
<comment type="caution">
    <text evidence="2">The sequence shown here is derived from an EMBL/GenBank/DDBJ whole genome shotgun (WGS) entry which is preliminary data.</text>
</comment>
<organism evidence="2 3">
    <name type="scientific">Rhizoctonia solani</name>
    <dbReference type="NCBI Taxonomy" id="456999"/>
    <lineage>
        <taxon>Eukaryota</taxon>
        <taxon>Fungi</taxon>
        <taxon>Dikarya</taxon>
        <taxon>Basidiomycota</taxon>
        <taxon>Agaricomycotina</taxon>
        <taxon>Agaricomycetes</taxon>
        <taxon>Cantharellales</taxon>
        <taxon>Ceratobasidiaceae</taxon>
        <taxon>Rhizoctonia</taxon>
    </lineage>
</organism>
<sequence length="231" mass="25846">MTRVPIEEAEVEYLSTTWFEEFDTFDHKKRVQVKGQDGMVTAMTAFLLKVSRVIDCHISRHQKKPCRAKGSTVSTEGSSSSRTSRWLGSVEDKPEDCEEEEEEEEDEEQEYEEYEGQEGEIGSSESAGDEKATEANDDVNDDGQVDGVGERQSNADSAEETEAKFKGWHSASQQKHKGPHKTASSSEQHTHTMVHETQVTKGYAGWAQTLEDLMEMMGSSRAVCGPKELAW</sequence>
<feature type="compositionally biased region" description="Low complexity" evidence="1">
    <location>
        <begin position="70"/>
        <end position="89"/>
    </location>
</feature>
<proteinExistence type="predicted"/>
<feature type="compositionally biased region" description="Acidic residues" evidence="1">
    <location>
        <begin position="93"/>
        <end position="118"/>
    </location>
</feature>
<protein>
    <submittedName>
        <fullName evidence="2">Uncharacterized protein</fullName>
    </submittedName>
</protein>
<accession>A0A8H3GDH5</accession>
<evidence type="ECO:0000313" key="3">
    <source>
        <dbReference type="Proteomes" id="UP000663850"/>
    </source>
</evidence>
<dbReference type="EMBL" id="CAJMWZ010001917">
    <property type="protein sequence ID" value="CAE6444853.1"/>
    <property type="molecule type" value="Genomic_DNA"/>
</dbReference>
<evidence type="ECO:0000256" key="1">
    <source>
        <dbReference type="SAM" id="MobiDB-lite"/>
    </source>
</evidence>